<dbReference type="EMBL" id="CM001221">
    <property type="protein sequence ID" value="AES97219.1"/>
    <property type="molecule type" value="Genomic_DNA"/>
</dbReference>
<gene>
    <name evidence="1" type="ordered locus">MTR_5g047230</name>
</gene>
<dbReference type="Proteomes" id="UP000002051">
    <property type="component" value="Chromosome 5"/>
</dbReference>
<accession>G7JY60</accession>
<dbReference type="PaxDb" id="3880-AES97219"/>
<dbReference type="HOGENOM" id="CLU_3071725_0_0_1"/>
<protein>
    <submittedName>
        <fullName evidence="1 2">Uncharacterized protein</fullName>
    </submittedName>
</protein>
<dbReference type="EnsemblPlants" id="AES97219">
    <property type="protein sequence ID" value="AES97219"/>
    <property type="gene ID" value="MTR_5g047230"/>
</dbReference>
<reference evidence="2" key="3">
    <citation type="submission" date="2015-04" db="UniProtKB">
        <authorList>
            <consortium name="EnsemblPlants"/>
        </authorList>
    </citation>
    <scope>IDENTIFICATION</scope>
    <source>
        <strain evidence="2">cv. Jemalong A17</strain>
    </source>
</reference>
<evidence type="ECO:0000313" key="2">
    <source>
        <dbReference type="EnsemblPlants" id="AES97219"/>
    </source>
</evidence>
<proteinExistence type="predicted"/>
<name>G7JY60_MEDTR</name>
<dbReference type="AlphaFoldDB" id="G7JY60"/>
<keyword evidence="3" id="KW-1185">Reference proteome</keyword>
<reference evidence="1 3" key="2">
    <citation type="journal article" date="2014" name="BMC Genomics">
        <title>An improved genome release (version Mt4.0) for the model legume Medicago truncatula.</title>
        <authorList>
            <person name="Tang H."/>
            <person name="Krishnakumar V."/>
            <person name="Bidwell S."/>
            <person name="Rosen B."/>
            <person name="Chan A."/>
            <person name="Zhou S."/>
            <person name="Gentzbittel L."/>
            <person name="Childs K.L."/>
            <person name="Yandell M."/>
            <person name="Gundlach H."/>
            <person name="Mayer K.F."/>
            <person name="Schwartz D.C."/>
            <person name="Town C.D."/>
        </authorList>
    </citation>
    <scope>GENOME REANNOTATION</scope>
    <source>
        <strain evidence="2 3">cv. Jemalong A17</strain>
    </source>
</reference>
<evidence type="ECO:0000313" key="3">
    <source>
        <dbReference type="Proteomes" id="UP000002051"/>
    </source>
</evidence>
<sequence>MTEKIVAKSFFQGRTRGIPGLIPRGNNAWPVHMPLCMIQISCPPLVGRKPVRK</sequence>
<evidence type="ECO:0000313" key="1">
    <source>
        <dbReference type="EMBL" id="AES97219.1"/>
    </source>
</evidence>
<organism evidence="1 3">
    <name type="scientific">Medicago truncatula</name>
    <name type="common">Barrel medic</name>
    <name type="synonym">Medicago tribuloides</name>
    <dbReference type="NCBI Taxonomy" id="3880"/>
    <lineage>
        <taxon>Eukaryota</taxon>
        <taxon>Viridiplantae</taxon>
        <taxon>Streptophyta</taxon>
        <taxon>Embryophyta</taxon>
        <taxon>Tracheophyta</taxon>
        <taxon>Spermatophyta</taxon>
        <taxon>Magnoliopsida</taxon>
        <taxon>eudicotyledons</taxon>
        <taxon>Gunneridae</taxon>
        <taxon>Pentapetalae</taxon>
        <taxon>rosids</taxon>
        <taxon>fabids</taxon>
        <taxon>Fabales</taxon>
        <taxon>Fabaceae</taxon>
        <taxon>Papilionoideae</taxon>
        <taxon>50 kb inversion clade</taxon>
        <taxon>NPAAA clade</taxon>
        <taxon>Hologalegina</taxon>
        <taxon>IRL clade</taxon>
        <taxon>Trifolieae</taxon>
        <taxon>Medicago</taxon>
    </lineage>
</organism>
<reference evidence="1 3" key="1">
    <citation type="journal article" date="2011" name="Nature">
        <title>The Medicago genome provides insight into the evolution of rhizobial symbioses.</title>
        <authorList>
            <person name="Young N.D."/>
            <person name="Debelle F."/>
            <person name="Oldroyd G.E."/>
            <person name="Geurts R."/>
            <person name="Cannon S.B."/>
            <person name="Udvardi M.K."/>
            <person name="Benedito V.A."/>
            <person name="Mayer K.F."/>
            <person name="Gouzy J."/>
            <person name="Schoof H."/>
            <person name="Van de Peer Y."/>
            <person name="Proost S."/>
            <person name="Cook D.R."/>
            <person name="Meyers B.C."/>
            <person name="Spannagl M."/>
            <person name="Cheung F."/>
            <person name="De Mita S."/>
            <person name="Krishnakumar V."/>
            <person name="Gundlach H."/>
            <person name="Zhou S."/>
            <person name="Mudge J."/>
            <person name="Bharti A.K."/>
            <person name="Murray J.D."/>
            <person name="Naoumkina M.A."/>
            <person name="Rosen B."/>
            <person name="Silverstein K.A."/>
            <person name="Tang H."/>
            <person name="Rombauts S."/>
            <person name="Zhao P.X."/>
            <person name="Zhou P."/>
            <person name="Barbe V."/>
            <person name="Bardou P."/>
            <person name="Bechner M."/>
            <person name="Bellec A."/>
            <person name="Berger A."/>
            <person name="Berges H."/>
            <person name="Bidwell S."/>
            <person name="Bisseling T."/>
            <person name="Choisne N."/>
            <person name="Couloux A."/>
            <person name="Denny R."/>
            <person name="Deshpande S."/>
            <person name="Dai X."/>
            <person name="Doyle J.J."/>
            <person name="Dudez A.M."/>
            <person name="Farmer A.D."/>
            <person name="Fouteau S."/>
            <person name="Franken C."/>
            <person name="Gibelin C."/>
            <person name="Gish J."/>
            <person name="Goldstein S."/>
            <person name="Gonzalez A.J."/>
            <person name="Green P.J."/>
            <person name="Hallab A."/>
            <person name="Hartog M."/>
            <person name="Hua A."/>
            <person name="Humphray S.J."/>
            <person name="Jeong D.H."/>
            <person name="Jing Y."/>
            <person name="Jocker A."/>
            <person name="Kenton S.M."/>
            <person name="Kim D.J."/>
            <person name="Klee K."/>
            <person name="Lai H."/>
            <person name="Lang C."/>
            <person name="Lin S."/>
            <person name="Macmil S.L."/>
            <person name="Magdelenat G."/>
            <person name="Matthews L."/>
            <person name="McCorrison J."/>
            <person name="Monaghan E.L."/>
            <person name="Mun J.H."/>
            <person name="Najar F.Z."/>
            <person name="Nicholson C."/>
            <person name="Noirot C."/>
            <person name="O'Bleness M."/>
            <person name="Paule C.R."/>
            <person name="Poulain J."/>
            <person name="Prion F."/>
            <person name="Qin B."/>
            <person name="Qu C."/>
            <person name="Retzel E.F."/>
            <person name="Riddle C."/>
            <person name="Sallet E."/>
            <person name="Samain S."/>
            <person name="Samson N."/>
            <person name="Sanders I."/>
            <person name="Saurat O."/>
            <person name="Scarpelli C."/>
            <person name="Schiex T."/>
            <person name="Segurens B."/>
            <person name="Severin A.J."/>
            <person name="Sherrier D.J."/>
            <person name="Shi R."/>
            <person name="Sims S."/>
            <person name="Singer S.R."/>
            <person name="Sinharoy S."/>
            <person name="Sterck L."/>
            <person name="Viollet A."/>
            <person name="Wang B.B."/>
            <person name="Wang K."/>
            <person name="Wang M."/>
            <person name="Wang X."/>
            <person name="Warfsmann J."/>
            <person name="Weissenbach J."/>
            <person name="White D.D."/>
            <person name="White J.D."/>
            <person name="Wiley G.B."/>
            <person name="Wincker P."/>
            <person name="Xing Y."/>
            <person name="Yang L."/>
            <person name="Yao Z."/>
            <person name="Ying F."/>
            <person name="Zhai J."/>
            <person name="Zhou L."/>
            <person name="Zuber A."/>
            <person name="Denarie J."/>
            <person name="Dixon R.A."/>
            <person name="May G.D."/>
            <person name="Schwartz D.C."/>
            <person name="Rogers J."/>
            <person name="Quetier F."/>
            <person name="Town C.D."/>
            <person name="Roe B.A."/>
        </authorList>
    </citation>
    <scope>NUCLEOTIDE SEQUENCE [LARGE SCALE GENOMIC DNA]</scope>
    <source>
        <strain evidence="1">A17</strain>
        <strain evidence="2 3">cv. Jemalong A17</strain>
    </source>
</reference>